<dbReference type="PANTHER" id="PTHR22762:SF92">
    <property type="entry name" value="LYSOSOMAL ALPHA-GLUCOSIDASE"/>
    <property type="match status" value="1"/>
</dbReference>
<dbReference type="SUPFAM" id="SSF51445">
    <property type="entry name" value="(Trans)glycosidases"/>
    <property type="match status" value="1"/>
</dbReference>
<evidence type="ECO:0000313" key="14">
    <source>
        <dbReference type="Ensembl" id="ENSXCOP00000013632.1"/>
    </source>
</evidence>
<dbReference type="InterPro" id="IPR000322">
    <property type="entry name" value="Glyco_hydro_31_TIM"/>
</dbReference>
<dbReference type="InterPro" id="IPR011013">
    <property type="entry name" value="Gal_mutarotase_sf_dom"/>
</dbReference>
<dbReference type="GO" id="GO:0005765">
    <property type="term" value="C:lysosomal membrane"/>
    <property type="evidence" value="ECO:0007669"/>
    <property type="project" value="UniProtKB-SubCell"/>
</dbReference>
<dbReference type="SUPFAM" id="SSF57492">
    <property type="entry name" value="Trefoil"/>
    <property type="match status" value="1"/>
</dbReference>
<dbReference type="Ensembl" id="ENSXCOT00000013799.1">
    <property type="protein sequence ID" value="ENSXCOP00000013632.1"/>
    <property type="gene ID" value="ENSXCOG00000010325.1"/>
</dbReference>
<evidence type="ECO:0000256" key="8">
    <source>
        <dbReference type="ARBA" id="ARBA00045686"/>
    </source>
</evidence>
<dbReference type="InterPro" id="IPR000519">
    <property type="entry name" value="P_trefoil_dom"/>
</dbReference>
<dbReference type="AlphaFoldDB" id="A0A3B5LRF2"/>
<comment type="caution">
    <text evidence="9">Lacks conserved residue(s) required for the propagation of feature annotation.</text>
</comment>
<dbReference type="InterPro" id="IPR044913">
    <property type="entry name" value="P_trefoil_dom_sf"/>
</dbReference>
<evidence type="ECO:0000313" key="15">
    <source>
        <dbReference type="Proteomes" id="UP000261380"/>
    </source>
</evidence>
<dbReference type="GO" id="GO:0007040">
    <property type="term" value="P:lysosome organization"/>
    <property type="evidence" value="ECO:0007669"/>
    <property type="project" value="TreeGrafter"/>
</dbReference>
<dbReference type="STRING" id="32473.ENSXCOP00000013632"/>
<name>A0A3B5LRF2_9TELE</name>
<reference evidence="14" key="2">
    <citation type="submission" date="2025-09" db="UniProtKB">
        <authorList>
            <consortium name="Ensembl"/>
        </authorList>
    </citation>
    <scope>IDENTIFICATION</scope>
</reference>
<evidence type="ECO:0000256" key="11">
    <source>
        <dbReference type="SAM" id="MobiDB-lite"/>
    </source>
</evidence>
<evidence type="ECO:0000256" key="5">
    <source>
        <dbReference type="ARBA" id="ARBA00023157"/>
    </source>
</evidence>
<dbReference type="Gene3D" id="2.60.40.1760">
    <property type="entry name" value="glycosyl hydrolase (family 31)"/>
    <property type="match status" value="1"/>
</dbReference>
<evidence type="ECO:0000256" key="12">
    <source>
        <dbReference type="SAM" id="SignalP"/>
    </source>
</evidence>
<dbReference type="GO" id="GO:0005980">
    <property type="term" value="P:glycogen catabolic process"/>
    <property type="evidence" value="ECO:0007669"/>
    <property type="project" value="TreeGrafter"/>
</dbReference>
<dbReference type="Gene3D" id="4.10.110.10">
    <property type="entry name" value="Spasmolytic Protein, domain 1"/>
    <property type="match status" value="1"/>
</dbReference>
<feature type="domain" description="P-type" evidence="13">
    <location>
        <begin position="74"/>
        <end position="120"/>
    </location>
</feature>
<dbReference type="SUPFAM" id="SSF74650">
    <property type="entry name" value="Galactose mutarotase-like"/>
    <property type="match status" value="1"/>
</dbReference>
<feature type="region of interest" description="Disordered" evidence="11">
    <location>
        <begin position="55"/>
        <end position="79"/>
    </location>
</feature>
<feature type="signal peptide" evidence="12">
    <location>
        <begin position="1"/>
        <end position="18"/>
    </location>
</feature>
<dbReference type="GO" id="GO:0030246">
    <property type="term" value="F:carbohydrate binding"/>
    <property type="evidence" value="ECO:0007669"/>
    <property type="project" value="InterPro"/>
</dbReference>
<comment type="function">
    <text evidence="8">Essential for the degradation of glycogen in lysosomes. Has highest activity on alpha-1,4-linked glycosidic linkages, but can also hydrolyze alpha-1,6-linked glucans.</text>
</comment>
<keyword evidence="10" id="KW-0378">Hydrolase</keyword>
<keyword evidence="10" id="KW-0326">Glycosidase</keyword>
<dbReference type="GO" id="GO:0004558">
    <property type="term" value="F:alpha-1,4-glucosidase activity"/>
    <property type="evidence" value="ECO:0007669"/>
    <property type="project" value="TreeGrafter"/>
</dbReference>
<accession>A0A3B5LRF2</accession>
<evidence type="ECO:0000256" key="7">
    <source>
        <dbReference type="ARBA" id="ARBA00041572"/>
    </source>
</evidence>
<evidence type="ECO:0000256" key="6">
    <source>
        <dbReference type="ARBA" id="ARBA00023228"/>
    </source>
</evidence>
<dbReference type="GeneTree" id="ENSGT00940000159355"/>
<keyword evidence="12" id="KW-0732">Signal</keyword>
<keyword evidence="4" id="KW-0472">Membrane</keyword>
<dbReference type="Pfam" id="PF01055">
    <property type="entry name" value="Glyco_hydro_31_2nd"/>
    <property type="match status" value="1"/>
</dbReference>
<evidence type="ECO:0000256" key="4">
    <source>
        <dbReference type="ARBA" id="ARBA00023136"/>
    </source>
</evidence>
<evidence type="ECO:0000256" key="10">
    <source>
        <dbReference type="RuleBase" id="RU361185"/>
    </source>
</evidence>
<keyword evidence="5" id="KW-1015">Disulfide bond</keyword>
<dbReference type="CDD" id="cd00111">
    <property type="entry name" value="Trefoil"/>
    <property type="match status" value="1"/>
</dbReference>
<evidence type="ECO:0000256" key="1">
    <source>
        <dbReference type="ARBA" id="ARBA00004656"/>
    </source>
</evidence>
<dbReference type="Gene3D" id="3.20.20.80">
    <property type="entry name" value="Glycosidases"/>
    <property type="match status" value="1"/>
</dbReference>
<sequence>MGILSTTVLLLSLSLLACLYKDLLFNNEGRLVRSGHFDHYEVMLRKKPGYSYPREPKSDIHRDISQTTENSREPECTTAPESRFDCGRDRLLSQEECEDRGCCYAPLPGSAGPPWCFFPALYPGYDMGPLTPSKKGQTATLTRASPSYLPKDIVTLSLEVIAETASCFHVVVKIDKRLSVSLPSEFSMNTTVAPLLFADQYLQLSTSLASSLVSGLGEHYTSLVLDLNWTSWTLWNRDMAPHVMILQPTPALTWVSTGGILDLYIFLVDIVMFFFPGYPMMPPYWSLGFHLCRWGYTTTNATRMVAERMHSANFPMDVQWNDLDYADKRRVFTFDPVRFGDLPEMVQEFHKKGIKYILILDPGISSTSLPGTYPPFENGVKRDVFIKNASGDILIGKVWPGPTAFPDFTKPEARQWWEDCIRDFFSKVPVDGLWIYFMPQNYNKIF</sequence>
<evidence type="ECO:0000256" key="2">
    <source>
        <dbReference type="ARBA" id="ARBA00007806"/>
    </source>
</evidence>
<feature type="chain" id="PRO_5017480663" description="Lysosomal alpha-glucosidase" evidence="12">
    <location>
        <begin position="19"/>
        <end position="446"/>
    </location>
</feature>
<dbReference type="PANTHER" id="PTHR22762">
    <property type="entry name" value="ALPHA-GLUCOSIDASE"/>
    <property type="match status" value="1"/>
</dbReference>
<reference evidence="14" key="1">
    <citation type="submission" date="2025-08" db="UniProtKB">
        <authorList>
            <consortium name="Ensembl"/>
        </authorList>
    </citation>
    <scope>IDENTIFICATION</scope>
</reference>
<protein>
    <recommendedName>
        <fullName evidence="3">Lysosomal alpha-glucosidase</fullName>
    </recommendedName>
    <alternativeName>
        <fullName evidence="7">Acid maltase</fullName>
    </alternativeName>
</protein>
<dbReference type="PROSITE" id="PS51448">
    <property type="entry name" value="P_TREFOIL_2"/>
    <property type="match status" value="1"/>
</dbReference>
<keyword evidence="6" id="KW-0458">Lysosome</keyword>
<feature type="compositionally biased region" description="Basic and acidic residues" evidence="11">
    <location>
        <begin position="55"/>
        <end position="75"/>
    </location>
</feature>
<dbReference type="Proteomes" id="UP000261380">
    <property type="component" value="Unplaced"/>
</dbReference>
<evidence type="ECO:0000256" key="9">
    <source>
        <dbReference type="PROSITE-ProRule" id="PRU00779"/>
    </source>
</evidence>
<comment type="similarity">
    <text evidence="2 10">Belongs to the glycosyl hydrolase 31 family.</text>
</comment>
<dbReference type="InterPro" id="IPR017853">
    <property type="entry name" value="GH"/>
</dbReference>
<keyword evidence="15" id="KW-1185">Reference proteome</keyword>
<organism evidence="14 15">
    <name type="scientific">Xiphophorus couchianus</name>
    <name type="common">Monterrey platyfish</name>
    <dbReference type="NCBI Taxonomy" id="32473"/>
    <lineage>
        <taxon>Eukaryota</taxon>
        <taxon>Metazoa</taxon>
        <taxon>Chordata</taxon>
        <taxon>Craniata</taxon>
        <taxon>Vertebrata</taxon>
        <taxon>Euteleostomi</taxon>
        <taxon>Actinopterygii</taxon>
        <taxon>Neopterygii</taxon>
        <taxon>Teleostei</taxon>
        <taxon>Neoteleostei</taxon>
        <taxon>Acanthomorphata</taxon>
        <taxon>Ovalentaria</taxon>
        <taxon>Atherinomorphae</taxon>
        <taxon>Cyprinodontiformes</taxon>
        <taxon>Poeciliidae</taxon>
        <taxon>Poeciliinae</taxon>
        <taxon>Xiphophorus</taxon>
    </lineage>
</organism>
<dbReference type="SMART" id="SM00018">
    <property type="entry name" value="PD"/>
    <property type="match status" value="1"/>
</dbReference>
<dbReference type="Pfam" id="PF00088">
    <property type="entry name" value="Trefoil"/>
    <property type="match status" value="1"/>
</dbReference>
<proteinExistence type="inferred from homology"/>
<evidence type="ECO:0000259" key="13">
    <source>
        <dbReference type="PROSITE" id="PS51448"/>
    </source>
</evidence>
<comment type="subcellular location">
    <subcellularLocation>
        <location evidence="1">Lysosome membrane</location>
    </subcellularLocation>
</comment>
<evidence type="ECO:0000256" key="3">
    <source>
        <dbReference type="ARBA" id="ARBA00019338"/>
    </source>
</evidence>